<feature type="domain" description="F5/8 type C" evidence="7">
    <location>
        <begin position="417"/>
        <end position="556"/>
    </location>
</feature>
<gene>
    <name evidence="8" type="ORF">SH580_19135</name>
</gene>
<accession>A0ABZ0RH77</accession>
<dbReference type="EC" id="3.2.1.51" evidence="3"/>
<proteinExistence type="inferred from homology"/>
<keyword evidence="5" id="KW-0378">Hydrolase</keyword>
<dbReference type="InterPro" id="IPR016286">
    <property type="entry name" value="FUC_metazoa-typ"/>
</dbReference>
<dbReference type="Pfam" id="PF00754">
    <property type="entry name" value="F5_F8_type_C"/>
    <property type="match status" value="1"/>
</dbReference>
<keyword evidence="4" id="KW-0732">Signal</keyword>
<evidence type="ECO:0000259" key="7">
    <source>
        <dbReference type="PROSITE" id="PS50022"/>
    </source>
</evidence>
<evidence type="ECO:0000313" key="8">
    <source>
        <dbReference type="EMBL" id="WPJ95535.1"/>
    </source>
</evidence>
<sequence length="562" mass="63752">MTTSVTLAAKVSVEKPDAWWSSADPDALSDWQDKRFGMFIHWGPVAISGERISWSRGDPTPVEVYDNLYKQFDAVNFDPDAWVTLAKETGMKYIVLTTKHHDGFCLWDSQYTEYDVMNTPLKRDVVKELAEACKKQGMPFGTYYSVCDWHHEDFPRTGVGGSEVREGADFEVYKKYLRNQVTELVKNYGPLICMWYDVPQGVSIEEGWENVRFVRELQPDILVNDRSGGHKGLGLGDFTTPERHVGDFDIERPWESCMPLGRSWSWKPNEVLKPLSECIQSLASTAGGGGNLLLNVGPTPDGVIEPEQVERLREIGDWMEQYGHTIYSTRGGPYMTTRHMATTRKDNKVYVHILNWPDNVLFLPKLPANIVSHRLLTGGTARLEAVDDGYIINIDEADRSALDTILELELDRSAMDLAPVAVAEVNRPVTEGRSAVANEVRNIRGNVRRYAAGNAVDGDFHKRWSVEMETRESWLEVDLGGMKTFERGYILEFGQNIQEFELLAKVGDSWKVFHRGTRIGKDYEFNFEPVTAQFVRLNILKATGSPSIAEMQLYAPFQTREK</sequence>
<evidence type="ECO:0000256" key="2">
    <source>
        <dbReference type="ARBA" id="ARBA00007951"/>
    </source>
</evidence>
<dbReference type="InterPro" id="IPR008979">
    <property type="entry name" value="Galactose-bd-like_sf"/>
</dbReference>
<protein>
    <recommendedName>
        <fullName evidence="3">alpha-L-fucosidase</fullName>
        <ecNumber evidence="3">3.2.1.51</ecNumber>
    </recommendedName>
</protein>
<keyword evidence="9" id="KW-1185">Reference proteome</keyword>
<dbReference type="RefSeq" id="WP_319832414.1">
    <property type="nucleotide sequence ID" value="NZ_CP138858.1"/>
</dbReference>
<dbReference type="PANTHER" id="PTHR10030">
    <property type="entry name" value="ALPHA-L-FUCOSIDASE"/>
    <property type="match status" value="1"/>
</dbReference>
<dbReference type="PRINTS" id="PR00741">
    <property type="entry name" value="GLHYDRLASE29"/>
</dbReference>
<keyword evidence="6" id="KW-0326">Glycosidase</keyword>
<evidence type="ECO:0000256" key="4">
    <source>
        <dbReference type="ARBA" id="ARBA00022729"/>
    </source>
</evidence>
<dbReference type="Proteomes" id="UP001324993">
    <property type="component" value="Chromosome"/>
</dbReference>
<evidence type="ECO:0000313" key="9">
    <source>
        <dbReference type="Proteomes" id="UP001324993"/>
    </source>
</evidence>
<dbReference type="InterPro" id="IPR000421">
    <property type="entry name" value="FA58C"/>
</dbReference>
<evidence type="ECO:0000256" key="5">
    <source>
        <dbReference type="ARBA" id="ARBA00022801"/>
    </source>
</evidence>
<evidence type="ECO:0000256" key="6">
    <source>
        <dbReference type="ARBA" id="ARBA00023295"/>
    </source>
</evidence>
<dbReference type="Pfam" id="PF01120">
    <property type="entry name" value="Alpha_L_fucos"/>
    <property type="match status" value="1"/>
</dbReference>
<comment type="similarity">
    <text evidence="2">Belongs to the glycosyl hydrolase 29 family.</text>
</comment>
<dbReference type="InterPro" id="IPR017853">
    <property type="entry name" value="GH"/>
</dbReference>
<organism evidence="8 9">
    <name type="scientific">Coraliomargarita algicola</name>
    <dbReference type="NCBI Taxonomy" id="3092156"/>
    <lineage>
        <taxon>Bacteria</taxon>
        <taxon>Pseudomonadati</taxon>
        <taxon>Verrucomicrobiota</taxon>
        <taxon>Opitutia</taxon>
        <taxon>Puniceicoccales</taxon>
        <taxon>Coraliomargaritaceae</taxon>
        <taxon>Coraliomargarita</taxon>
    </lineage>
</organism>
<evidence type="ECO:0000256" key="1">
    <source>
        <dbReference type="ARBA" id="ARBA00004071"/>
    </source>
</evidence>
<dbReference type="Gene3D" id="3.20.20.80">
    <property type="entry name" value="Glycosidases"/>
    <property type="match status" value="1"/>
</dbReference>
<evidence type="ECO:0000256" key="3">
    <source>
        <dbReference type="ARBA" id="ARBA00012662"/>
    </source>
</evidence>
<comment type="function">
    <text evidence="1">Alpha-L-fucosidase is responsible for hydrolyzing the alpha-1,6-linked fucose joined to the reducing-end N-acetylglucosamine of the carbohydrate moieties of glycoproteins.</text>
</comment>
<dbReference type="Gene3D" id="2.60.120.260">
    <property type="entry name" value="Galactose-binding domain-like"/>
    <property type="match status" value="1"/>
</dbReference>
<dbReference type="SUPFAM" id="SSF49785">
    <property type="entry name" value="Galactose-binding domain-like"/>
    <property type="match status" value="1"/>
</dbReference>
<dbReference type="InterPro" id="IPR057739">
    <property type="entry name" value="Glyco_hydro_29_N"/>
</dbReference>
<dbReference type="EMBL" id="CP138858">
    <property type="protein sequence ID" value="WPJ95535.1"/>
    <property type="molecule type" value="Genomic_DNA"/>
</dbReference>
<dbReference type="SMART" id="SM00812">
    <property type="entry name" value="Alpha_L_fucos"/>
    <property type="match status" value="1"/>
</dbReference>
<dbReference type="PROSITE" id="PS50022">
    <property type="entry name" value="FA58C_3"/>
    <property type="match status" value="1"/>
</dbReference>
<dbReference type="SUPFAM" id="SSF51445">
    <property type="entry name" value="(Trans)glycosidases"/>
    <property type="match status" value="1"/>
</dbReference>
<dbReference type="InterPro" id="IPR000933">
    <property type="entry name" value="Glyco_hydro_29"/>
</dbReference>
<dbReference type="PANTHER" id="PTHR10030:SF37">
    <property type="entry name" value="ALPHA-L-FUCOSIDASE-RELATED"/>
    <property type="match status" value="1"/>
</dbReference>
<reference evidence="8 9" key="1">
    <citation type="submission" date="2023-11" db="EMBL/GenBank/DDBJ databases">
        <title>Coraliomargarita sp. nov., isolated from marine algae.</title>
        <authorList>
            <person name="Lee J.K."/>
            <person name="Baek J.H."/>
            <person name="Kim J.M."/>
            <person name="Choi D.G."/>
            <person name="Jeon C.O."/>
        </authorList>
    </citation>
    <scope>NUCLEOTIDE SEQUENCE [LARGE SCALE GENOMIC DNA]</scope>
    <source>
        <strain evidence="8 9">J2-16</strain>
    </source>
</reference>
<name>A0ABZ0RH77_9BACT</name>